<dbReference type="Gene3D" id="3.40.366.10">
    <property type="entry name" value="Malonyl-Coenzyme A Acyl Carrier Protein, domain 2"/>
    <property type="match status" value="2"/>
</dbReference>
<dbReference type="EC" id="2.3.1.39" evidence="1"/>
<evidence type="ECO:0000256" key="2">
    <source>
        <dbReference type="ARBA" id="ARBA00022679"/>
    </source>
</evidence>
<dbReference type="GO" id="GO:0006633">
    <property type="term" value="P:fatty acid biosynthetic process"/>
    <property type="evidence" value="ECO:0007669"/>
    <property type="project" value="TreeGrafter"/>
</dbReference>
<dbReference type="GO" id="GO:0005829">
    <property type="term" value="C:cytosol"/>
    <property type="evidence" value="ECO:0007669"/>
    <property type="project" value="TreeGrafter"/>
</dbReference>
<dbReference type="SMART" id="SM00827">
    <property type="entry name" value="PKS_AT"/>
    <property type="match status" value="2"/>
</dbReference>
<dbReference type="InterPro" id="IPR049489">
    <property type="entry name" value="FabD-like_helical_ins"/>
</dbReference>
<evidence type="ECO:0000256" key="5">
    <source>
        <dbReference type="SAM" id="MobiDB-lite"/>
    </source>
</evidence>
<evidence type="ECO:0000259" key="6">
    <source>
        <dbReference type="SMART" id="SM00827"/>
    </source>
</evidence>
<dbReference type="InterPro" id="IPR016036">
    <property type="entry name" value="Malonyl_transacylase_ACP-bd"/>
</dbReference>
<sequence length="1194" mass="129493">MSVTRTVFLFPGQGSQYLQMGVELFRNDAVFREWMLRFDKAAAPRLGGSLVDVLYGDGRSGAPFARTLYSHPAIFAVEYSLAQALMARGIQPDALMGVSLGELSAATVAGVFEPEEALDAVINQALIVERHCPPGAMLAVLGDPAILERESLLGPDVELAGYNDAFHFVLAGEKDALQALAARFEERRLATVEVPVSYAFHSSRMDPVAPRCLENLRARTYRRARLPLVSGMDGEERWEISAEYLWSAVREPMTFCAAVRRLVARGEHAFIDVGPSSSLANLMRGGVARDGRIPVFSLMTPAGGELEKVKKLEGALGPKRAATPSHREKKNMMTYVFPGQGTQRKGMGARLFDAFPQLTDRASEILGYSLRELCLKDPEGRLSQTQYTQPALFVVNALSYLEKKDEAGEPDFLAGHSLGEYNALCAAESFDFETGLRLVKRRGELMAEAKGGGMAAVVGLSREQVEAVLASRPEFGALDLANINSPSQVVIAGPTEAIQNARAAFEGAGARAYVPLKVSAAFHSRYMAPASEAFGRFLAGFEFKPPRIPVVSNVEARPHAPDRVRQLLQVQIARPVNWAGTIQYLLQQPGMEIAEVGPGMVLTNLMRDFPAPSTVPAAAPVTAAPTSALHPGAEIPRPVAEPASARSAVASTPASWSGAEAPRPMAEPASARSAVASTPVSWSGAEALRPVAEPASARSAVASAPASRPLAESLRSVAEPARALVNGHDPHRAAPAWEGVSPASLGSAEFRADYGIKYAYVAGAMYRGIASKEMVVALGRAGMLGFFGAGGLPLRDTEQALHYIQRELSRGEPYGMNLLSSPQNPQLEEDTVDLYLKYGVRNVEAASYMVITPALVRFRLQGLFRDASGGVTSRHRIMAKVSRPEVAEAFLRPASERIVKRLLEQGRITREQAELSTRIALADDLCVEADSGGHTDRGVAYTLTPTIIRLRDKLSAELGYTKRIRVGAAGGIGTPEAAAAAFMLGADFILTGSINQCTVESGTSDAVKELLQGLNVQDFDHAPAGDLFELGARVQVVKKGVFFPARANKLYELYRFHDSIEDIDAKTREHLQNVYFRKSFDEVYEDVKSFYPRAEIEKAEQLPKYKMALIFKWYFGYSSRLALSGSPDGKVDYQVHSGPAMGAFNQWVKGTRFESWKHRRVAEIGEHLVRETARLVGDRLQAFAATRGESLARI</sequence>
<dbReference type="InterPro" id="IPR004410">
    <property type="entry name" value="Malonyl_CoA-ACP_transAc_FabD"/>
</dbReference>
<dbReference type="InterPro" id="IPR014043">
    <property type="entry name" value="Acyl_transferase_dom"/>
</dbReference>
<dbReference type="Gene3D" id="3.20.20.70">
    <property type="entry name" value="Aldolase class I"/>
    <property type="match status" value="1"/>
</dbReference>
<protein>
    <recommendedName>
        <fullName evidence="1">[acyl-carrier-protein] S-malonyltransferase</fullName>
        <ecNumber evidence="1">2.3.1.39</ecNumber>
    </recommendedName>
</protein>
<dbReference type="SUPFAM" id="SSF51395">
    <property type="entry name" value="FMN-linked oxidoreductases"/>
    <property type="match status" value="1"/>
</dbReference>
<dbReference type="SUPFAM" id="SSF52151">
    <property type="entry name" value="FabD/lysophospholipase-like"/>
    <property type="match status" value="2"/>
</dbReference>
<feature type="domain" description="Malonyl-CoA:ACP transacylase (MAT)" evidence="6">
    <location>
        <begin position="336"/>
        <end position="633"/>
    </location>
</feature>
<organism evidence="7">
    <name type="scientific">Pyxidicoccus sp. MCy9557</name>
    <dbReference type="NCBI Taxonomy" id="2012863"/>
    <lineage>
        <taxon>Bacteria</taxon>
        <taxon>Pseudomonadati</taxon>
        <taxon>Myxococcota</taxon>
        <taxon>Myxococcia</taxon>
        <taxon>Myxococcales</taxon>
        <taxon>Cystobacterineae</taxon>
        <taxon>Myxococcaceae</taxon>
        <taxon>Pyxidicoccus</taxon>
    </lineage>
</organism>
<proteinExistence type="predicted"/>
<dbReference type="Gene3D" id="3.30.70.250">
    <property type="entry name" value="Malonyl-CoA ACP transacylase, ACP-binding"/>
    <property type="match status" value="1"/>
</dbReference>
<dbReference type="CDD" id="cd04742">
    <property type="entry name" value="NPD_FabD"/>
    <property type="match status" value="1"/>
</dbReference>
<dbReference type="Pfam" id="PF00698">
    <property type="entry name" value="Acyl_transf_1"/>
    <property type="match status" value="2"/>
</dbReference>
<dbReference type="AlphaFoldDB" id="A0A1Z2TJM8"/>
<dbReference type="PANTHER" id="PTHR42681">
    <property type="entry name" value="MALONYL-COA-ACYL CARRIER PROTEIN TRANSACYLASE, MITOCHONDRIAL"/>
    <property type="match status" value="1"/>
</dbReference>
<feature type="domain" description="Malonyl-CoA:ACP transacylase (MAT)" evidence="6">
    <location>
        <begin position="9"/>
        <end position="303"/>
    </location>
</feature>
<dbReference type="Pfam" id="PF21607">
    <property type="entry name" value="FabD_helical_ins"/>
    <property type="match status" value="1"/>
</dbReference>
<keyword evidence="2" id="KW-0808">Transferase</keyword>
<gene>
    <name evidence="7" type="primary">pyxI</name>
</gene>
<name>A0A1Z2TJM8_9BACT</name>
<dbReference type="InterPro" id="IPR014179">
    <property type="entry name" value="PfaD-like_TIM-barrel"/>
</dbReference>
<evidence type="ECO:0000313" key="7">
    <source>
        <dbReference type="EMBL" id="ASA76636.1"/>
    </source>
</evidence>
<comment type="catalytic activity">
    <reaction evidence="4">
        <text>holo-[ACP] + malonyl-CoA = malonyl-[ACP] + CoA</text>
        <dbReference type="Rhea" id="RHEA:41792"/>
        <dbReference type="Rhea" id="RHEA-COMP:9623"/>
        <dbReference type="Rhea" id="RHEA-COMP:9685"/>
        <dbReference type="ChEBI" id="CHEBI:57287"/>
        <dbReference type="ChEBI" id="CHEBI:57384"/>
        <dbReference type="ChEBI" id="CHEBI:64479"/>
        <dbReference type="ChEBI" id="CHEBI:78449"/>
        <dbReference type="EC" id="2.3.1.39"/>
    </reaction>
</comment>
<dbReference type="InterPro" id="IPR001227">
    <property type="entry name" value="Ac_transferase_dom_sf"/>
</dbReference>
<dbReference type="PANTHER" id="PTHR42681:SF1">
    <property type="entry name" value="MALONYL-COA-ACYL CARRIER PROTEIN TRANSACYLASE, MITOCHONDRIAL"/>
    <property type="match status" value="1"/>
</dbReference>
<accession>A0A1Z2TJM8</accession>
<dbReference type="InterPro" id="IPR013785">
    <property type="entry name" value="Aldolase_TIM"/>
</dbReference>
<keyword evidence="3" id="KW-0012">Acyltransferase</keyword>
<dbReference type="NCBIfam" id="TIGR00128">
    <property type="entry name" value="fabD"/>
    <property type="match status" value="1"/>
</dbReference>
<dbReference type="InterPro" id="IPR016035">
    <property type="entry name" value="Acyl_Trfase/lysoPLipase"/>
</dbReference>
<dbReference type="Pfam" id="PF03060">
    <property type="entry name" value="NMO"/>
    <property type="match status" value="1"/>
</dbReference>
<evidence type="ECO:0000256" key="1">
    <source>
        <dbReference type="ARBA" id="ARBA00013258"/>
    </source>
</evidence>
<evidence type="ECO:0000256" key="4">
    <source>
        <dbReference type="ARBA" id="ARBA00048462"/>
    </source>
</evidence>
<dbReference type="EMBL" id="KY765914">
    <property type="protein sequence ID" value="ASA76636.1"/>
    <property type="molecule type" value="Genomic_DNA"/>
</dbReference>
<dbReference type="GO" id="GO:0004314">
    <property type="term" value="F:[acyl-carrier-protein] S-malonyltransferase activity"/>
    <property type="evidence" value="ECO:0007669"/>
    <property type="project" value="UniProtKB-EC"/>
</dbReference>
<reference evidence="7" key="1">
    <citation type="journal article" date="2017" name="Angew. Chem. Int. Ed. Engl.">
        <title>Pyxipyrrolones: Novel cytotoxic myxobacterial metabolites. Structure elucidation and biosynthesis proposal.</title>
        <authorList>
            <person name="Kjaerulff L."/>
            <person name="Raju R."/>
            <person name="Panter F."/>
            <person name="Scheid U."/>
            <person name="Garcia R."/>
            <person name="Herrmann J."/>
            <person name="Muller R."/>
        </authorList>
    </citation>
    <scope>NUCLEOTIDE SEQUENCE</scope>
    <source>
        <strain evidence="7">MCy9557</strain>
    </source>
</reference>
<evidence type="ECO:0000256" key="3">
    <source>
        <dbReference type="ARBA" id="ARBA00023315"/>
    </source>
</evidence>
<dbReference type="InterPro" id="IPR050858">
    <property type="entry name" value="Mal-CoA-ACP_Trans/PKS_FabD"/>
</dbReference>
<dbReference type="SUPFAM" id="SSF55048">
    <property type="entry name" value="Probable ACP-binding domain of malonyl-CoA ACP transacylase"/>
    <property type="match status" value="2"/>
</dbReference>
<dbReference type="NCBIfam" id="TIGR02814">
    <property type="entry name" value="pfaD_fam"/>
    <property type="match status" value="1"/>
</dbReference>
<feature type="region of interest" description="Disordered" evidence="5">
    <location>
        <begin position="628"/>
        <end position="672"/>
    </location>
</feature>